<reference evidence="1 2" key="1">
    <citation type="journal article" date="2009" name="J. Bacteriol.">
        <title>Draft genome sequence of the extremely acidophilic bacterium Acidithiobacillus caldus ATCC 51756 reveals metabolic versatility in the genus Acidithiobacillus.</title>
        <authorList>
            <person name="Valdes J."/>
            <person name="Quatrini R."/>
            <person name="Hallberg K."/>
            <person name="Dopson M."/>
            <person name="Valenzuela P.D."/>
            <person name="Holmes D.S."/>
        </authorList>
    </citation>
    <scope>NUCLEOTIDE SEQUENCE [LARGE SCALE GENOMIC DNA]</scope>
    <source>
        <strain evidence="2">ATCC 51756 / DSM 8584 / KU</strain>
    </source>
</reference>
<evidence type="ECO:0000313" key="1">
    <source>
        <dbReference type="EMBL" id="AIA54126.1"/>
    </source>
</evidence>
<sequence>MKLHLTGANGFVCRYLQTAAFRRGQAFPLLDRHQLPREIWNARL</sequence>
<gene>
    <name evidence="1" type="ORF">Acaty_c0235</name>
</gene>
<accession>A0A059ZVX9</accession>
<proteinExistence type="predicted"/>
<dbReference type="EMBL" id="CP005986">
    <property type="protein sequence ID" value="AIA54126.1"/>
    <property type="molecule type" value="Genomic_DNA"/>
</dbReference>
<organism evidence="1 2">
    <name type="scientific">Acidithiobacillus caldus (strain ATCC 51756 / DSM 8584 / KU)</name>
    <dbReference type="NCBI Taxonomy" id="637389"/>
    <lineage>
        <taxon>Bacteria</taxon>
        <taxon>Pseudomonadati</taxon>
        <taxon>Pseudomonadota</taxon>
        <taxon>Acidithiobacillia</taxon>
        <taxon>Acidithiobacillales</taxon>
        <taxon>Acidithiobacillaceae</taxon>
        <taxon>Acidithiobacillus</taxon>
    </lineage>
</organism>
<protein>
    <submittedName>
        <fullName evidence="1">Uncharacterized protein</fullName>
    </submittedName>
</protein>
<dbReference type="KEGG" id="acz:Acaty_c0235"/>
<dbReference type="Proteomes" id="UP000005522">
    <property type="component" value="Chromosome"/>
</dbReference>
<dbReference type="AlphaFoldDB" id="A0A059ZVX9"/>
<dbReference type="HOGENOM" id="CLU_3211103_0_0_6"/>
<name>A0A059ZVX9_ACICK</name>
<evidence type="ECO:0000313" key="2">
    <source>
        <dbReference type="Proteomes" id="UP000005522"/>
    </source>
</evidence>